<feature type="non-terminal residue" evidence="2">
    <location>
        <position position="1"/>
    </location>
</feature>
<evidence type="ECO:0000313" key="3">
    <source>
        <dbReference type="Proteomes" id="UP000236291"/>
    </source>
</evidence>
<dbReference type="AlphaFoldDB" id="A0A2K3JRW8"/>
<name>A0A2K3JRW8_TRIPR</name>
<sequence length="59" mass="6616">GSCSAFFVLQLSIFHGVVDDTNGELVAVDFEASEEEFATMMKDLKLALDHRYMIIAYLL</sequence>
<organism evidence="2 3">
    <name type="scientific">Trifolium pratense</name>
    <name type="common">Red clover</name>
    <dbReference type="NCBI Taxonomy" id="57577"/>
    <lineage>
        <taxon>Eukaryota</taxon>
        <taxon>Viridiplantae</taxon>
        <taxon>Streptophyta</taxon>
        <taxon>Embryophyta</taxon>
        <taxon>Tracheophyta</taxon>
        <taxon>Spermatophyta</taxon>
        <taxon>Magnoliopsida</taxon>
        <taxon>eudicotyledons</taxon>
        <taxon>Gunneridae</taxon>
        <taxon>Pentapetalae</taxon>
        <taxon>rosids</taxon>
        <taxon>fabids</taxon>
        <taxon>Fabales</taxon>
        <taxon>Fabaceae</taxon>
        <taxon>Papilionoideae</taxon>
        <taxon>50 kb inversion clade</taxon>
        <taxon>NPAAA clade</taxon>
        <taxon>Hologalegina</taxon>
        <taxon>IRL clade</taxon>
        <taxon>Trifolieae</taxon>
        <taxon>Trifolium</taxon>
    </lineage>
</organism>
<protein>
    <submittedName>
        <fullName evidence="2">Uncharacterized protein</fullName>
    </submittedName>
</protein>
<evidence type="ECO:0000256" key="1">
    <source>
        <dbReference type="SAM" id="SignalP"/>
    </source>
</evidence>
<dbReference type="EMBL" id="ASHM01120802">
    <property type="protein sequence ID" value="PNX56775.1"/>
    <property type="molecule type" value="Genomic_DNA"/>
</dbReference>
<comment type="caution">
    <text evidence="2">The sequence shown here is derived from an EMBL/GenBank/DDBJ whole genome shotgun (WGS) entry which is preliminary data.</text>
</comment>
<accession>A0A2K3JRW8</accession>
<dbReference type="Proteomes" id="UP000236291">
    <property type="component" value="Unassembled WGS sequence"/>
</dbReference>
<feature type="signal peptide" evidence="1">
    <location>
        <begin position="1"/>
        <end position="23"/>
    </location>
</feature>
<proteinExistence type="predicted"/>
<evidence type="ECO:0000313" key="2">
    <source>
        <dbReference type="EMBL" id="PNX56775.1"/>
    </source>
</evidence>
<feature type="chain" id="PRO_5014413746" evidence="1">
    <location>
        <begin position="24"/>
        <end position="59"/>
    </location>
</feature>
<gene>
    <name evidence="2" type="ORF">L195_g058370</name>
</gene>
<reference evidence="2 3" key="1">
    <citation type="journal article" date="2014" name="Am. J. Bot.">
        <title>Genome assembly and annotation for red clover (Trifolium pratense; Fabaceae).</title>
        <authorList>
            <person name="Istvanek J."/>
            <person name="Jaros M."/>
            <person name="Krenek A."/>
            <person name="Repkova J."/>
        </authorList>
    </citation>
    <scope>NUCLEOTIDE SEQUENCE [LARGE SCALE GENOMIC DNA]</scope>
    <source>
        <strain evidence="3">cv. Tatra</strain>
        <tissue evidence="2">Young leaves</tissue>
    </source>
</reference>
<reference evidence="2 3" key="2">
    <citation type="journal article" date="2017" name="Front. Plant Sci.">
        <title>Gene Classification and Mining of Molecular Markers Useful in Red Clover (Trifolium pratense) Breeding.</title>
        <authorList>
            <person name="Istvanek J."/>
            <person name="Dluhosova J."/>
            <person name="Dluhos P."/>
            <person name="Patkova L."/>
            <person name="Nedelnik J."/>
            <person name="Repkova J."/>
        </authorList>
    </citation>
    <scope>NUCLEOTIDE SEQUENCE [LARGE SCALE GENOMIC DNA]</scope>
    <source>
        <strain evidence="3">cv. Tatra</strain>
        <tissue evidence="2">Young leaves</tissue>
    </source>
</reference>
<keyword evidence="1" id="KW-0732">Signal</keyword>